<keyword evidence="2" id="KW-0378">Hydrolase</keyword>
<dbReference type="OrthoDB" id="3445416at2759"/>
<dbReference type="Proteomes" id="UP000070054">
    <property type="component" value="Unassembled WGS sequence"/>
</dbReference>
<feature type="region of interest" description="Disordered" evidence="3">
    <location>
        <begin position="24"/>
        <end position="45"/>
    </location>
</feature>
<evidence type="ECO:0000256" key="2">
    <source>
        <dbReference type="ARBA" id="ARBA00022801"/>
    </source>
</evidence>
<gene>
    <name evidence="4" type="ORF">CNYM01_03500</name>
</gene>
<sequence>MSPYYPSFSYLNIHHNYLRIHKMGNKQSTRQRRNTDNPEEQLQYHTPRGPVAAKDLSEHLQGVPPPGTRTRSQYPHAFRGRQGWNTEAKTFDDYVTGPGRSQGPTGPMQEYPIPQPGQQFNFQYDRRTQPAAQANRVLHHNERANVMGPANGHGPNDPMQTRAAVRVAQVNGKEQIAVVGVMAHPPGDPRKLVRAPLEPLGREGRQEMARHADERGRIQTYPPRGLDSQTYADAETRSGRVRPPAHPEMRV</sequence>
<dbReference type="SUPFAM" id="SSF53933">
    <property type="entry name" value="Microbial ribonucleases"/>
    <property type="match status" value="1"/>
</dbReference>
<feature type="compositionally biased region" description="Basic and acidic residues" evidence="3">
    <location>
        <begin position="205"/>
        <end position="217"/>
    </location>
</feature>
<evidence type="ECO:0000313" key="5">
    <source>
        <dbReference type="Proteomes" id="UP000070054"/>
    </source>
</evidence>
<name>A0A135SSB9_9PEZI</name>
<dbReference type="GO" id="GO:0003723">
    <property type="term" value="F:RNA binding"/>
    <property type="evidence" value="ECO:0007669"/>
    <property type="project" value="InterPro"/>
</dbReference>
<evidence type="ECO:0000256" key="3">
    <source>
        <dbReference type="SAM" id="MobiDB-lite"/>
    </source>
</evidence>
<keyword evidence="5" id="KW-1185">Reference proteome</keyword>
<feature type="region of interest" description="Disordered" evidence="3">
    <location>
        <begin position="59"/>
        <end position="111"/>
    </location>
</feature>
<organism evidence="4 5">
    <name type="scientific">Colletotrichum nymphaeae SA-01</name>
    <dbReference type="NCBI Taxonomy" id="1460502"/>
    <lineage>
        <taxon>Eukaryota</taxon>
        <taxon>Fungi</taxon>
        <taxon>Dikarya</taxon>
        <taxon>Ascomycota</taxon>
        <taxon>Pezizomycotina</taxon>
        <taxon>Sordariomycetes</taxon>
        <taxon>Hypocreomycetidae</taxon>
        <taxon>Glomerellales</taxon>
        <taxon>Glomerellaceae</taxon>
        <taxon>Colletotrichum</taxon>
        <taxon>Colletotrichum acutatum species complex</taxon>
    </lineage>
</organism>
<keyword evidence="1" id="KW-0540">Nuclease</keyword>
<evidence type="ECO:0000313" key="4">
    <source>
        <dbReference type="EMBL" id="KXH38766.1"/>
    </source>
</evidence>
<protein>
    <submittedName>
        <fullName evidence="4">Uncharacterized protein</fullName>
    </submittedName>
</protein>
<dbReference type="EMBL" id="JEMN01001386">
    <property type="protein sequence ID" value="KXH38766.1"/>
    <property type="molecule type" value="Genomic_DNA"/>
</dbReference>
<dbReference type="GO" id="GO:0004540">
    <property type="term" value="F:RNA nuclease activity"/>
    <property type="evidence" value="ECO:0007669"/>
    <property type="project" value="InterPro"/>
</dbReference>
<dbReference type="InterPro" id="IPR016191">
    <property type="entry name" value="Ribonuclease/ribotoxin"/>
</dbReference>
<evidence type="ECO:0000256" key="1">
    <source>
        <dbReference type="ARBA" id="ARBA00022722"/>
    </source>
</evidence>
<feature type="region of interest" description="Disordered" evidence="3">
    <location>
        <begin position="205"/>
        <end position="251"/>
    </location>
</feature>
<proteinExistence type="predicted"/>
<reference evidence="4 5" key="1">
    <citation type="submission" date="2014-02" db="EMBL/GenBank/DDBJ databases">
        <title>The genome sequence of Colletotrichum nymphaeae SA-01.</title>
        <authorList>
            <person name="Baroncelli R."/>
            <person name="Thon M.R."/>
        </authorList>
    </citation>
    <scope>NUCLEOTIDE SEQUENCE [LARGE SCALE GENOMIC DNA]</scope>
    <source>
        <strain evidence="4 5">SA-01</strain>
    </source>
</reference>
<comment type="caution">
    <text evidence="4">The sequence shown here is derived from an EMBL/GenBank/DDBJ whole genome shotgun (WGS) entry which is preliminary data.</text>
</comment>
<accession>A0A135SSB9</accession>
<dbReference type="AlphaFoldDB" id="A0A135SSB9"/>
<dbReference type="GO" id="GO:0016787">
    <property type="term" value="F:hydrolase activity"/>
    <property type="evidence" value="ECO:0007669"/>
    <property type="project" value="UniProtKB-KW"/>
</dbReference>